<evidence type="ECO:0000256" key="4">
    <source>
        <dbReference type="ARBA" id="ARBA00022597"/>
    </source>
</evidence>
<keyword evidence="8 9" id="KW-0472">Membrane</keyword>
<evidence type="ECO:0000313" key="10">
    <source>
        <dbReference type="EMBL" id="GBG34217.1"/>
    </source>
</evidence>
<comment type="similarity">
    <text evidence="2">Belongs to the SWEET sugar transporter family.</text>
</comment>
<dbReference type="Gene3D" id="1.20.1280.290">
    <property type="match status" value="2"/>
</dbReference>
<evidence type="ECO:0000256" key="9">
    <source>
        <dbReference type="SAM" id="Phobius"/>
    </source>
</evidence>
<evidence type="ECO:0000313" key="11">
    <source>
        <dbReference type="Proteomes" id="UP000241890"/>
    </source>
</evidence>
<evidence type="ECO:0000256" key="8">
    <source>
        <dbReference type="ARBA" id="ARBA00023136"/>
    </source>
</evidence>
<dbReference type="PANTHER" id="PTHR10791:SF224">
    <property type="entry name" value="SUGAR TRANSPORTER SWEET"/>
    <property type="match status" value="1"/>
</dbReference>
<comment type="caution">
    <text evidence="10">The sequence shown here is derived from an EMBL/GenBank/DDBJ whole genome shotgun (WGS) entry which is preliminary data.</text>
</comment>
<keyword evidence="6" id="KW-0677">Repeat</keyword>
<dbReference type="AlphaFoldDB" id="A0A2R5GTL6"/>
<sequence length="311" mass="33710">MSEGSSYFATQVAPVAGLVVTELLHFGPMYAVLEARRNGRLGSLDPVLFAMTVPQAATWCLYGALIDDYHYVLGSIGGVVLGVFYLMTVLQLGPTQTQCRRMEVFLLVQLVCIAAIIIMSFFNKEAALVAGGVASLATSFSLYATPFLNLRTMVANKDASSINRGFLSMQILSGTMWSAYSIFEFDLWVLIPSLVCLGFGIVQLGLVLLYKKPRSSFLADETRSGLNICGLEPCAIPLLLKDCCLPVRVTRSPQRGSFFEEARRAVEIDLGSMPGPAPGMPHPVETMHASPVFATSPATNSTQEQRPIVIL</sequence>
<organism evidence="10 11">
    <name type="scientific">Hondaea fermentalgiana</name>
    <dbReference type="NCBI Taxonomy" id="2315210"/>
    <lineage>
        <taxon>Eukaryota</taxon>
        <taxon>Sar</taxon>
        <taxon>Stramenopiles</taxon>
        <taxon>Bigyra</taxon>
        <taxon>Labyrinthulomycetes</taxon>
        <taxon>Thraustochytrida</taxon>
        <taxon>Thraustochytriidae</taxon>
        <taxon>Hondaea</taxon>
    </lineage>
</organism>
<feature type="transmembrane region" description="Helical" evidence="9">
    <location>
        <begin position="162"/>
        <end position="183"/>
    </location>
</feature>
<dbReference type="EMBL" id="BEYU01000184">
    <property type="protein sequence ID" value="GBG34217.1"/>
    <property type="molecule type" value="Genomic_DNA"/>
</dbReference>
<keyword evidence="3" id="KW-0813">Transport</keyword>
<evidence type="ECO:0000256" key="5">
    <source>
        <dbReference type="ARBA" id="ARBA00022692"/>
    </source>
</evidence>
<accession>A0A2R5GTL6</accession>
<proteinExistence type="inferred from homology"/>
<evidence type="ECO:0000256" key="7">
    <source>
        <dbReference type="ARBA" id="ARBA00022989"/>
    </source>
</evidence>
<dbReference type="Proteomes" id="UP000241890">
    <property type="component" value="Unassembled WGS sequence"/>
</dbReference>
<feature type="transmembrane region" description="Helical" evidence="9">
    <location>
        <begin position="71"/>
        <end position="92"/>
    </location>
</feature>
<evidence type="ECO:0000256" key="1">
    <source>
        <dbReference type="ARBA" id="ARBA00004127"/>
    </source>
</evidence>
<keyword evidence="7 9" id="KW-1133">Transmembrane helix</keyword>
<keyword evidence="5 9" id="KW-0812">Transmembrane</keyword>
<feature type="transmembrane region" description="Helical" evidence="9">
    <location>
        <begin position="45"/>
        <end position="65"/>
    </location>
</feature>
<dbReference type="GO" id="GO:0051119">
    <property type="term" value="F:sugar transmembrane transporter activity"/>
    <property type="evidence" value="ECO:0007669"/>
    <property type="project" value="InterPro"/>
</dbReference>
<dbReference type="InterPro" id="IPR047664">
    <property type="entry name" value="SWEET"/>
</dbReference>
<gene>
    <name evidence="10" type="ORF">FCC1311_104412</name>
</gene>
<evidence type="ECO:0000256" key="2">
    <source>
        <dbReference type="ARBA" id="ARBA00007809"/>
    </source>
</evidence>
<dbReference type="Pfam" id="PF03083">
    <property type="entry name" value="MtN3_slv"/>
    <property type="match status" value="1"/>
</dbReference>
<reference evidence="10 11" key="1">
    <citation type="submission" date="2017-12" db="EMBL/GenBank/DDBJ databases">
        <title>Sequencing, de novo assembly and annotation of complete genome of a new Thraustochytrid species, strain FCC1311.</title>
        <authorList>
            <person name="Sedici K."/>
            <person name="Godart F."/>
            <person name="Aiese Cigliano R."/>
            <person name="Sanseverino W."/>
            <person name="Barakat M."/>
            <person name="Ortet P."/>
            <person name="Marechal E."/>
            <person name="Cagnac O."/>
            <person name="Amato A."/>
        </authorList>
    </citation>
    <scope>NUCLEOTIDE SEQUENCE [LARGE SCALE GENOMIC DNA]</scope>
</reference>
<evidence type="ECO:0000256" key="3">
    <source>
        <dbReference type="ARBA" id="ARBA00022448"/>
    </source>
</evidence>
<keyword evidence="4 10" id="KW-0762">Sugar transport</keyword>
<dbReference type="PANTHER" id="PTHR10791">
    <property type="entry name" value="RAG1-ACTIVATING PROTEIN 1"/>
    <property type="match status" value="1"/>
</dbReference>
<dbReference type="GO" id="GO:0012505">
    <property type="term" value="C:endomembrane system"/>
    <property type="evidence" value="ECO:0007669"/>
    <property type="project" value="UniProtKB-SubCell"/>
</dbReference>
<name>A0A2R5GTL6_9STRA</name>
<dbReference type="OrthoDB" id="409725at2759"/>
<evidence type="ECO:0000256" key="6">
    <source>
        <dbReference type="ARBA" id="ARBA00022737"/>
    </source>
</evidence>
<feature type="transmembrane region" description="Helical" evidence="9">
    <location>
        <begin position="128"/>
        <end position="150"/>
    </location>
</feature>
<dbReference type="InParanoid" id="A0A2R5GTL6"/>
<protein>
    <submittedName>
        <fullName evidence="10">Bidirectional sugar transporter SWEET11</fullName>
    </submittedName>
</protein>
<keyword evidence="11" id="KW-1185">Reference proteome</keyword>
<comment type="subcellular location">
    <subcellularLocation>
        <location evidence="1">Endomembrane system</location>
        <topology evidence="1">Multi-pass membrane protein</topology>
    </subcellularLocation>
</comment>
<dbReference type="GO" id="GO:0016020">
    <property type="term" value="C:membrane"/>
    <property type="evidence" value="ECO:0007669"/>
    <property type="project" value="InterPro"/>
</dbReference>
<feature type="transmembrane region" description="Helical" evidence="9">
    <location>
        <begin position="189"/>
        <end position="210"/>
    </location>
</feature>
<dbReference type="InterPro" id="IPR004316">
    <property type="entry name" value="SWEET_rpt"/>
</dbReference>
<feature type="transmembrane region" description="Helical" evidence="9">
    <location>
        <begin position="104"/>
        <end position="122"/>
    </location>
</feature>
<feature type="transmembrane region" description="Helical" evidence="9">
    <location>
        <begin position="12"/>
        <end position="33"/>
    </location>
</feature>